<evidence type="ECO:0008006" key="7">
    <source>
        <dbReference type="Google" id="ProtNLM"/>
    </source>
</evidence>
<feature type="compositionally biased region" description="Acidic residues" evidence="2">
    <location>
        <begin position="7"/>
        <end position="16"/>
    </location>
</feature>
<dbReference type="Pfam" id="PF14372">
    <property type="entry name" value="hAT-like_RNase-H"/>
    <property type="match status" value="1"/>
</dbReference>
<evidence type="ECO:0000256" key="2">
    <source>
        <dbReference type="SAM" id="MobiDB-lite"/>
    </source>
</evidence>
<dbReference type="AlphaFoldDB" id="A0A9R1UCT6"/>
<organism evidence="5 6">
    <name type="scientific">Lactuca sativa</name>
    <name type="common">Garden lettuce</name>
    <dbReference type="NCBI Taxonomy" id="4236"/>
    <lineage>
        <taxon>Eukaryota</taxon>
        <taxon>Viridiplantae</taxon>
        <taxon>Streptophyta</taxon>
        <taxon>Embryophyta</taxon>
        <taxon>Tracheophyta</taxon>
        <taxon>Spermatophyta</taxon>
        <taxon>Magnoliopsida</taxon>
        <taxon>eudicotyledons</taxon>
        <taxon>Gunneridae</taxon>
        <taxon>Pentapetalae</taxon>
        <taxon>asterids</taxon>
        <taxon>campanulids</taxon>
        <taxon>Asterales</taxon>
        <taxon>Asteraceae</taxon>
        <taxon>Cichorioideae</taxon>
        <taxon>Cichorieae</taxon>
        <taxon>Lactucinae</taxon>
        <taxon>Lactuca</taxon>
    </lineage>
</organism>
<dbReference type="GO" id="GO:0046983">
    <property type="term" value="F:protein dimerization activity"/>
    <property type="evidence" value="ECO:0007669"/>
    <property type="project" value="InterPro"/>
</dbReference>
<evidence type="ECO:0000259" key="4">
    <source>
        <dbReference type="Pfam" id="PF14372"/>
    </source>
</evidence>
<keyword evidence="6" id="KW-1185">Reference proteome</keyword>
<gene>
    <name evidence="5" type="ORF">LSAT_V11C900475980</name>
</gene>
<proteinExistence type="predicted"/>
<dbReference type="SUPFAM" id="SSF53098">
    <property type="entry name" value="Ribonuclease H-like"/>
    <property type="match status" value="1"/>
</dbReference>
<protein>
    <recommendedName>
        <fullName evidence="7">BED-type domain-containing protein</fullName>
    </recommendedName>
</protein>
<dbReference type="Proteomes" id="UP000235145">
    <property type="component" value="Unassembled WGS sequence"/>
</dbReference>
<dbReference type="SMART" id="SM00614">
    <property type="entry name" value="ZnF_BED"/>
    <property type="match status" value="1"/>
</dbReference>
<evidence type="ECO:0000313" key="6">
    <source>
        <dbReference type="Proteomes" id="UP000235145"/>
    </source>
</evidence>
<feature type="compositionally biased region" description="Basic and acidic residues" evidence="2">
    <location>
        <begin position="26"/>
        <end position="36"/>
    </location>
</feature>
<accession>A0A9R1UCT6</accession>
<dbReference type="Pfam" id="PF05699">
    <property type="entry name" value="Dimer_Tnp_hAT"/>
    <property type="match status" value="1"/>
</dbReference>
<dbReference type="EMBL" id="NBSK02000009">
    <property type="protein sequence ID" value="KAJ0184767.1"/>
    <property type="molecule type" value="Genomic_DNA"/>
</dbReference>
<dbReference type="GO" id="GO:0003677">
    <property type="term" value="F:DNA binding"/>
    <property type="evidence" value="ECO:0007669"/>
    <property type="project" value="UniProtKB-KW"/>
</dbReference>
<dbReference type="InterPro" id="IPR012337">
    <property type="entry name" value="RNaseH-like_sf"/>
</dbReference>
<dbReference type="InterPro" id="IPR008906">
    <property type="entry name" value="HATC_C_dom"/>
</dbReference>
<sequence length="594" mass="68633">MSKTDDYIEVEDETIEVDNPTNDQVPQEKEKKTKEFNPRSKVWKEFERYKDEKGVQRCKCKHCGGGNYKCESDGYGTKNLGYHLTKCKVYLAKLSGGKTQLAFQYGDENKFRKALAHMLVVDELPFSFVEGAAFRYYNSVTQPLFKVPCRSTSTTNVYQLFVDEKQKICDFIKKMLVEYSHRGVAIGKMVEKCLTEWEIENVFTIFVDNASANDVAVDFLKKSFQKSNKCLLNGKWMHIRCIANILNLVVQDGIKKVDKAVEIVRWAVKWIRQSPSRIHKFTEFAKVANPSITKHLKRDVPTRWNSTYHMLEFPKLTKKLLRDMNLIFDTKLKMRVCRYLHQAIRNGYIYSIRTLLDDPISDSSLCDIALAMKIKFDMYFGDIEKMNLLLYFALILDPRNKVKYLVILLEDRYGEKGVEAKKKYIMDSMYELYNDYIRIHPLSSTSSTAESTTSSSILGKRQNPDFMAPNPPLRNKLIEKMKTNIVESIGELEKYLQESVEDDSKMFSILDWWKVNSPRFPVLSLMARDLFAISVSLVASESVFSTSGRVFVTPRNRWRKRSGAEDVMNIATNTCLLRTPSSPKGSLGSCLMWT</sequence>
<comment type="caution">
    <text evidence="5">The sequence shown here is derived from an EMBL/GenBank/DDBJ whole genome shotgun (WGS) entry which is preliminary data.</text>
</comment>
<dbReference type="PANTHER" id="PTHR46481:SF7">
    <property type="entry name" value="ZINC FINGER BED DOMAIN-CONTAINING PROTEIN RICESLEEPER 2-LIKE"/>
    <property type="match status" value="1"/>
</dbReference>
<evidence type="ECO:0000259" key="3">
    <source>
        <dbReference type="Pfam" id="PF05699"/>
    </source>
</evidence>
<dbReference type="PANTHER" id="PTHR46481">
    <property type="entry name" value="ZINC FINGER BED DOMAIN-CONTAINING PROTEIN 4"/>
    <property type="match status" value="1"/>
</dbReference>
<feature type="domain" description="hAT-like transposase RNase-H fold" evidence="4">
    <location>
        <begin position="353"/>
        <end position="436"/>
    </location>
</feature>
<evidence type="ECO:0000313" key="5">
    <source>
        <dbReference type="EMBL" id="KAJ0184767.1"/>
    </source>
</evidence>
<evidence type="ECO:0000256" key="1">
    <source>
        <dbReference type="ARBA" id="ARBA00023125"/>
    </source>
</evidence>
<keyword evidence="1" id="KW-0238">DNA-binding</keyword>
<feature type="region of interest" description="Disordered" evidence="2">
    <location>
        <begin position="1"/>
        <end position="36"/>
    </location>
</feature>
<dbReference type="InterPro" id="IPR025525">
    <property type="entry name" value="hAT-like_transposase_RNase-H"/>
</dbReference>
<name>A0A9R1UCT6_LACSA</name>
<reference evidence="5 6" key="1">
    <citation type="journal article" date="2017" name="Nat. Commun.">
        <title>Genome assembly with in vitro proximity ligation data and whole-genome triplication in lettuce.</title>
        <authorList>
            <person name="Reyes-Chin-Wo S."/>
            <person name="Wang Z."/>
            <person name="Yang X."/>
            <person name="Kozik A."/>
            <person name="Arikit S."/>
            <person name="Song C."/>
            <person name="Xia L."/>
            <person name="Froenicke L."/>
            <person name="Lavelle D.O."/>
            <person name="Truco M.J."/>
            <person name="Xia R."/>
            <person name="Zhu S."/>
            <person name="Xu C."/>
            <person name="Xu H."/>
            <person name="Xu X."/>
            <person name="Cox K."/>
            <person name="Korf I."/>
            <person name="Meyers B.C."/>
            <person name="Michelmore R.W."/>
        </authorList>
    </citation>
    <scope>NUCLEOTIDE SEQUENCE [LARGE SCALE GENOMIC DNA]</scope>
    <source>
        <strain evidence="6">cv. Salinas</strain>
        <tissue evidence="5">Seedlings</tissue>
    </source>
</reference>
<feature type="domain" description="HAT C-terminal dimerisation" evidence="3">
    <location>
        <begin position="491"/>
        <end position="562"/>
    </location>
</feature>
<dbReference type="InterPro" id="IPR052035">
    <property type="entry name" value="ZnF_BED_domain_contain"/>
</dbReference>